<dbReference type="Gene3D" id="1.10.10.10">
    <property type="entry name" value="Winged helix-like DNA-binding domain superfamily/Winged helix DNA-binding domain"/>
    <property type="match status" value="1"/>
</dbReference>
<dbReference type="Pfam" id="PF13730">
    <property type="entry name" value="HTH_36"/>
    <property type="match status" value="1"/>
</dbReference>
<proteinExistence type="predicted"/>
<protein>
    <recommendedName>
        <fullName evidence="3">Helix-turn-helix domain-containing protein</fullName>
    </recommendedName>
</protein>
<accession>A0A9X7FYI0</accession>
<evidence type="ECO:0000313" key="1">
    <source>
        <dbReference type="EMBL" id="PFT71532.1"/>
    </source>
</evidence>
<organism evidence="1 2">
    <name type="scientific">Bacillus thuringiensis</name>
    <dbReference type="NCBI Taxonomy" id="1428"/>
    <lineage>
        <taxon>Bacteria</taxon>
        <taxon>Bacillati</taxon>
        <taxon>Bacillota</taxon>
        <taxon>Bacilli</taxon>
        <taxon>Bacillales</taxon>
        <taxon>Bacillaceae</taxon>
        <taxon>Bacillus</taxon>
        <taxon>Bacillus cereus group</taxon>
    </lineage>
</organism>
<name>A0A9X7FYI0_BACTU</name>
<gene>
    <name evidence="1" type="ORF">COK81_33670</name>
</gene>
<comment type="caution">
    <text evidence="1">The sequence shown here is derived from an EMBL/GenBank/DDBJ whole genome shotgun (WGS) entry which is preliminary data.</text>
</comment>
<evidence type="ECO:0000313" key="2">
    <source>
        <dbReference type="Proteomes" id="UP000225910"/>
    </source>
</evidence>
<sequence length="291" mass="33634">MMLKDERIRSFFILDNEVVDDERLTHKEMAVYITLCRHVNKETGACFPSLSTIGKKVGMSKNTVIKSLNILIEMGYVTKEKRASKKQGNMSNCYCINDVHQLNQGVQEMNEAGSGDERRLVHEVSTNNTNINNTKLTRYMPSETEEETPSEKAIIKQQEEKEVCESIFQHWNEKEIIKHRVLTQKTVSKIKARLNTFGVEELQQAIDHYHTVLTRPEYFWEYRWSLQEFLRSDENVEKFLNTAYLKGLRKKEFQHQVDLPTARTSGLPPAKGIVESQVDVDDIYATLGDGV</sequence>
<dbReference type="InterPro" id="IPR036388">
    <property type="entry name" value="WH-like_DNA-bd_sf"/>
</dbReference>
<evidence type="ECO:0008006" key="3">
    <source>
        <dbReference type="Google" id="ProtNLM"/>
    </source>
</evidence>
<dbReference type="EMBL" id="NVCU01000540">
    <property type="protein sequence ID" value="PFT71532.1"/>
    <property type="molecule type" value="Genomic_DNA"/>
</dbReference>
<dbReference type="Proteomes" id="UP000225910">
    <property type="component" value="Unassembled WGS sequence"/>
</dbReference>
<dbReference type="SUPFAM" id="SSF46785">
    <property type="entry name" value="Winged helix' DNA-binding domain"/>
    <property type="match status" value="1"/>
</dbReference>
<dbReference type="InterPro" id="IPR036390">
    <property type="entry name" value="WH_DNA-bd_sf"/>
</dbReference>
<dbReference type="AlphaFoldDB" id="A0A9X7FYI0"/>
<reference evidence="1 2" key="1">
    <citation type="submission" date="2017-09" db="EMBL/GenBank/DDBJ databases">
        <title>Large-scale bioinformatics analysis of Bacillus genomes uncovers conserved roles of natural products in bacterial physiology.</title>
        <authorList>
            <consortium name="Agbiome Team Llc"/>
            <person name="Bleich R.M."/>
            <person name="Grubbs K.J."/>
            <person name="Santa Maria K.C."/>
            <person name="Allen S.E."/>
            <person name="Farag S."/>
            <person name="Shank E.A."/>
            <person name="Bowers A."/>
        </authorList>
    </citation>
    <scope>NUCLEOTIDE SEQUENCE [LARGE SCALE GENOMIC DNA]</scope>
    <source>
        <strain evidence="1 2">AFS064137</strain>
    </source>
</reference>